<organism evidence="1 2">
    <name type="scientific">Brachionus calyciflorus</name>
    <dbReference type="NCBI Taxonomy" id="104777"/>
    <lineage>
        <taxon>Eukaryota</taxon>
        <taxon>Metazoa</taxon>
        <taxon>Spiralia</taxon>
        <taxon>Gnathifera</taxon>
        <taxon>Rotifera</taxon>
        <taxon>Eurotatoria</taxon>
        <taxon>Monogononta</taxon>
        <taxon>Pseudotrocha</taxon>
        <taxon>Ploima</taxon>
        <taxon>Brachionidae</taxon>
        <taxon>Brachionus</taxon>
    </lineage>
</organism>
<evidence type="ECO:0000313" key="1">
    <source>
        <dbReference type="EMBL" id="CAF0801863.1"/>
    </source>
</evidence>
<dbReference type="Proteomes" id="UP000663879">
    <property type="component" value="Unassembled WGS sequence"/>
</dbReference>
<reference evidence="1" key="1">
    <citation type="submission" date="2021-02" db="EMBL/GenBank/DDBJ databases">
        <authorList>
            <person name="Nowell W R."/>
        </authorList>
    </citation>
    <scope>NUCLEOTIDE SEQUENCE</scope>
    <source>
        <strain evidence="1">Ploen Becks lab</strain>
    </source>
</reference>
<feature type="non-terminal residue" evidence="1">
    <location>
        <position position="156"/>
    </location>
</feature>
<comment type="caution">
    <text evidence="1">The sequence shown here is derived from an EMBL/GenBank/DDBJ whole genome shotgun (WGS) entry which is preliminary data.</text>
</comment>
<dbReference type="SUPFAM" id="SSF48726">
    <property type="entry name" value="Immunoglobulin"/>
    <property type="match status" value="1"/>
</dbReference>
<keyword evidence="2" id="KW-1185">Reference proteome</keyword>
<name>A0A813SZB4_9BILA</name>
<evidence type="ECO:0000313" key="2">
    <source>
        <dbReference type="Proteomes" id="UP000663879"/>
    </source>
</evidence>
<evidence type="ECO:0008006" key="3">
    <source>
        <dbReference type="Google" id="ProtNLM"/>
    </source>
</evidence>
<protein>
    <recommendedName>
        <fullName evidence="3">Immunoglobulin subtype domain-containing protein</fullName>
    </recommendedName>
</protein>
<dbReference type="InterPro" id="IPR013783">
    <property type="entry name" value="Ig-like_fold"/>
</dbReference>
<gene>
    <name evidence="1" type="ORF">OXX778_LOCUS6508</name>
</gene>
<dbReference type="EMBL" id="CAJNOC010000776">
    <property type="protein sequence ID" value="CAF0801863.1"/>
    <property type="molecule type" value="Genomic_DNA"/>
</dbReference>
<dbReference type="Gene3D" id="2.60.40.10">
    <property type="entry name" value="Immunoglobulins"/>
    <property type="match status" value="1"/>
</dbReference>
<proteinExistence type="predicted"/>
<dbReference type="OrthoDB" id="10453592at2759"/>
<sequence length="156" mass="18075">CKISLEIYAYTGQTLEFRCQTNETSRFTRISHQLDNGTVETLLSNDHFNIQYQRSEIHIVKYNNIYIIRIDPVKYHSAGVYTCEDDVSAQNHQNHVANVTLRVLERKNGIKFGQWKFAKVPYLPASLTSNALKHKFASMENLILALFLLILRQISK</sequence>
<dbReference type="InterPro" id="IPR036179">
    <property type="entry name" value="Ig-like_dom_sf"/>
</dbReference>
<dbReference type="AlphaFoldDB" id="A0A813SZB4"/>
<accession>A0A813SZB4</accession>